<protein>
    <submittedName>
        <fullName evidence="1">Uncharacterized protein</fullName>
    </submittedName>
</protein>
<dbReference type="AlphaFoldDB" id="A0A2V5JB71"/>
<reference evidence="1 2" key="1">
    <citation type="submission" date="2018-02" db="EMBL/GenBank/DDBJ databases">
        <title>The genomes of Aspergillus section Nigri reveals drivers in fungal speciation.</title>
        <authorList>
            <consortium name="DOE Joint Genome Institute"/>
            <person name="Vesth T.C."/>
            <person name="Nybo J."/>
            <person name="Theobald S."/>
            <person name="Brandl J."/>
            <person name="Frisvad J.C."/>
            <person name="Nielsen K.F."/>
            <person name="Lyhne E.K."/>
            <person name="Kogle M.E."/>
            <person name="Kuo A."/>
            <person name="Riley R."/>
            <person name="Clum A."/>
            <person name="Nolan M."/>
            <person name="Lipzen A."/>
            <person name="Salamov A."/>
            <person name="Henrissat B."/>
            <person name="Wiebenga A."/>
            <person name="De vries R.P."/>
            <person name="Grigoriev I.V."/>
            <person name="Mortensen U.H."/>
            <person name="Andersen M.R."/>
            <person name="Baker S.E."/>
        </authorList>
    </citation>
    <scope>NUCLEOTIDE SEQUENCE [LARGE SCALE GENOMIC DNA]</scope>
    <source>
        <strain evidence="1 2">CBS 114.80</strain>
    </source>
</reference>
<dbReference type="EMBL" id="KZ825467">
    <property type="protein sequence ID" value="PYI35897.1"/>
    <property type="molecule type" value="Genomic_DNA"/>
</dbReference>
<name>A0A2V5JB71_9EURO</name>
<accession>A0A2V5JB71</accession>
<evidence type="ECO:0000313" key="2">
    <source>
        <dbReference type="Proteomes" id="UP000248817"/>
    </source>
</evidence>
<proteinExistence type="predicted"/>
<sequence length="79" mass="8489">MAIVCSPHHDQADSKSTSIITRPAPSEIFICTQDISPHHDLHYSVVTTSLAQVAPSPGQLRQASRASSKQATILLALVR</sequence>
<gene>
    <name evidence="1" type="ORF">BP00DRAFT_195858</name>
</gene>
<organism evidence="1 2">
    <name type="scientific">Aspergillus indologenus CBS 114.80</name>
    <dbReference type="NCBI Taxonomy" id="1450541"/>
    <lineage>
        <taxon>Eukaryota</taxon>
        <taxon>Fungi</taxon>
        <taxon>Dikarya</taxon>
        <taxon>Ascomycota</taxon>
        <taxon>Pezizomycotina</taxon>
        <taxon>Eurotiomycetes</taxon>
        <taxon>Eurotiomycetidae</taxon>
        <taxon>Eurotiales</taxon>
        <taxon>Aspergillaceae</taxon>
        <taxon>Aspergillus</taxon>
        <taxon>Aspergillus subgen. Circumdati</taxon>
    </lineage>
</organism>
<dbReference type="Proteomes" id="UP000248817">
    <property type="component" value="Unassembled WGS sequence"/>
</dbReference>
<evidence type="ECO:0000313" key="1">
    <source>
        <dbReference type="EMBL" id="PYI35897.1"/>
    </source>
</evidence>
<keyword evidence="2" id="KW-1185">Reference proteome</keyword>